<dbReference type="SUPFAM" id="SSF52047">
    <property type="entry name" value="RNI-like"/>
    <property type="match status" value="1"/>
</dbReference>
<dbReference type="Gene3D" id="3.80.10.10">
    <property type="entry name" value="Ribonuclease Inhibitor"/>
    <property type="match status" value="1"/>
</dbReference>
<proteinExistence type="predicted"/>
<protein>
    <submittedName>
        <fullName evidence="1">Uncharacterized protein</fullName>
    </submittedName>
</protein>
<accession>A0A8K1CRE8</accession>
<organism evidence="1 2">
    <name type="scientific">Pythium oligandrum</name>
    <name type="common">Mycoparasitic fungus</name>
    <dbReference type="NCBI Taxonomy" id="41045"/>
    <lineage>
        <taxon>Eukaryota</taxon>
        <taxon>Sar</taxon>
        <taxon>Stramenopiles</taxon>
        <taxon>Oomycota</taxon>
        <taxon>Peronosporomycetes</taxon>
        <taxon>Pythiales</taxon>
        <taxon>Pythiaceae</taxon>
        <taxon>Pythium</taxon>
    </lineage>
</organism>
<dbReference type="OrthoDB" id="108594at2759"/>
<evidence type="ECO:0000313" key="1">
    <source>
        <dbReference type="EMBL" id="TMW67608.1"/>
    </source>
</evidence>
<gene>
    <name evidence="1" type="ORF">Poli38472_011228</name>
</gene>
<comment type="caution">
    <text evidence="1">The sequence shown here is derived from an EMBL/GenBank/DDBJ whole genome shotgun (WGS) entry which is preliminary data.</text>
</comment>
<keyword evidence="2" id="KW-1185">Reference proteome</keyword>
<sequence length="623" mass="69331">MDAVAVWLSARKRQDKKMDLFSAKDTTRWAKLRPWCRYLKGRLSVEYVSEDPLCGASPRSRLGGLVLTINEYLTRMQLGDIKKLREAIELVGLALVLDNGAWDGVVRGLCGVENFSPANHSLEELQPRLTVRHVVTGSSKFNTVELFHEIWVHIEHLDLSKPFWRTREWLLREFGSSGRSADTSVLPVTLQCTPFRGELESDNERETYCARLLAFVQAFRASSMTESMSPCGFVSRLASLELNLEAIELTKPISLLVTKIIQTRLRLDLLALQLGSSEASAELVGFLTSLEDDTIKLLRLSDSPRAPTSSVLELLQLSKSIRRVELGSCVLDVSPPRRQKRAICLASSLLSKNAASSIQSLGISQGALGHGDIQAMVEFLSQNDSPRHNPTDSNGLRSFTLGFPQFSIHDVLRLLVLIGQTIESLTLDATRWEVQDDQIHALLRACPQLRRLRIQRAQFQSLDGFAQAYSNGECRLEALCFEDVGISNKESVLGLVQAASSPPNGYLREFACDVYLRSPEVEALLSLLKDNSTLQYVSFRLSEPCLRHFQSDIQALHLAPLPKRQGPLRAKSKLAFLSVIQRAAVTTSGKNLAIGHVTDDMVESIFEFAAECVCRKVMCYTTG</sequence>
<dbReference type="AlphaFoldDB" id="A0A8K1CRE8"/>
<dbReference type="InterPro" id="IPR032675">
    <property type="entry name" value="LRR_dom_sf"/>
</dbReference>
<reference evidence="1" key="1">
    <citation type="submission" date="2019-03" db="EMBL/GenBank/DDBJ databases">
        <title>Long read genome sequence of the mycoparasitic Pythium oligandrum ATCC 38472 isolated from sugarbeet rhizosphere.</title>
        <authorList>
            <person name="Gaulin E."/>
        </authorList>
    </citation>
    <scope>NUCLEOTIDE SEQUENCE</scope>
    <source>
        <strain evidence="1">ATCC 38472_TT</strain>
    </source>
</reference>
<dbReference type="EMBL" id="SPLM01000004">
    <property type="protein sequence ID" value="TMW67608.1"/>
    <property type="molecule type" value="Genomic_DNA"/>
</dbReference>
<name>A0A8K1CRE8_PYTOL</name>
<dbReference type="Proteomes" id="UP000794436">
    <property type="component" value="Unassembled WGS sequence"/>
</dbReference>
<evidence type="ECO:0000313" key="2">
    <source>
        <dbReference type="Proteomes" id="UP000794436"/>
    </source>
</evidence>